<dbReference type="FunFam" id="3.30.450.20:FF:000025">
    <property type="entry name" value="Neuronal PAS domain protein 3 isoform 1"/>
    <property type="match status" value="1"/>
</dbReference>
<dbReference type="Pfam" id="PF08447">
    <property type="entry name" value="PAS_3"/>
    <property type="match status" value="1"/>
</dbReference>
<dbReference type="FunFam" id="3.30.450.20:FF:000054">
    <property type="entry name" value="Trachealess, isoform D"/>
    <property type="match status" value="1"/>
</dbReference>
<dbReference type="SUPFAM" id="SSF55785">
    <property type="entry name" value="PYP-like sensor domain (PAS domain)"/>
    <property type="match status" value="2"/>
</dbReference>
<keyword evidence="6" id="KW-0539">Nucleus</keyword>
<name>A0AAQ4DRI9_AMBAM</name>
<dbReference type="SMART" id="SM00091">
    <property type="entry name" value="PAS"/>
    <property type="match status" value="2"/>
</dbReference>
<dbReference type="InterPro" id="IPR035965">
    <property type="entry name" value="PAS-like_dom_sf"/>
</dbReference>
<organism evidence="9 10">
    <name type="scientific">Amblyomma americanum</name>
    <name type="common">Lone star tick</name>
    <dbReference type="NCBI Taxonomy" id="6943"/>
    <lineage>
        <taxon>Eukaryota</taxon>
        <taxon>Metazoa</taxon>
        <taxon>Ecdysozoa</taxon>
        <taxon>Arthropoda</taxon>
        <taxon>Chelicerata</taxon>
        <taxon>Arachnida</taxon>
        <taxon>Acari</taxon>
        <taxon>Parasitiformes</taxon>
        <taxon>Ixodida</taxon>
        <taxon>Ixodoidea</taxon>
        <taxon>Ixodidae</taxon>
        <taxon>Amblyomminae</taxon>
        <taxon>Amblyomma</taxon>
    </lineage>
</organism>
<dbReference type="PROSITE" id="PS50112">
    <property type="entry name" value="PAS"/>
    <property type="match status" value="2"/>
</dbReference>
<dbReference type="InterPro" id="IPR001610">
    <property type="entry name" value="PAC"/>
</dbReference>
<evidence type="ECO:0000256" key="4">
    <source>
        <dbReference type="ARBA" id="ARBA00023125"/>
    </source>
</evidence>
<proteinExistence type="predicted"/>
<comment type="subcellular location">
    <subcellularLocation>
        <location evidence="1">Nucleus</location>
    </subcellularLocation>
</comment>
<dbReference type="InterPro" id="IPR000014">
    <property type="entry name" value="PAS"/>
</dbReference>
<dbReference type="GO" id="GO:0010557">
    <property type="term" value="P:positive regulation of macromolecule biosynthetic process"/>
    <property type="evidence" value="ECO:0007669"/>
    <property type="project" value="UniProtKB-ARBA"/>
</dbReference>
<feature type="domain" description="PAS" evidence="8">
    <location>
        <begin position="203"/>
        <end position="250"/>
    </location>
</feature>
<keyword evidence="3" id="KW-0805">Transcription regulation</keyword>
<reference evidence="9 10" key="1">
    <citation type="journal article" date="2023" name="Arcadia Sci">
        <title>De novo assembly of a long-read Amblyomma americanum tick genome.</title>
        <authorList>
            <person name="Chou S."/>
            <person name="Poskanzer K.E."/>
            <person name="Rollins M."/>
            <person name="Thuy-Boun P.S."/>
        </authorList>
    </citation>
    <scope>NUCLEOTIDE SEQUENCE [LARGE SCALE GENOMIC DNA]</scope>
    <source>
        <strain evidence="9">F_SG_1</strain>
        <tissue evidence="9">Salivary glands</tissue>
    </source>
</reference>
<evidence type="ECO:0000256" key="7">
    <source>
        <dbReference type="SAM" id="MobiDB-lite"/>
    </source>
</evidence>
<comment type="caution">
    <text evidence="9">The sequence shown here is derived from an EMBL/GenBank/DDBJ whole genome shotgun (WGS) entry which is preliminary data.</text>
</comment>
<dbReference type="GO" id="GO:0005634">
    <property type="term" value="C:nucleus"/>
    <property type="evidence" value="ECO:0007669"/>
    <property type="project" value="UniProtKB-SubCell"/>
</dbReference>
<gene>
    <name evidence="9" type="ORF">V5799_032319</name>
</gene>
<feature type="compositionally biased region" description="Low complexity" evidence="7">
    <location>
        <begin position="481"/>
        <end position="499"/>
    </location>
</feature>
<accession>A0AAQ4DRI9</accession>
<evidence type="ECO:0000259" key="8">
    <source>
        <dbReference type="PROSITE" id="PS50112"/>
    </source>
</evidence>
<dbReference type="InterPro" id="IPR013767">
    <property type="entry name" value="PAS_fold"/>
</dbReference>
<dbReference type="GO" id="GO:0000977">
    <property type="term" value="F:RNA polymerase II transcription regulatory region sequence-specific DNA binding"/>
    <property type="evidence" value="ECO:0007669"/>
    <property type="project" value="TreeGrafter"/>
</dbReference>
<evidence type="ECO:0000256" key="5">
    <source>
        <dbReference type="ARBA" id="ARBA00023163"/>
    </source>
</evidence>
<evidence type="ECO:0000256" key="1">
    <source>
        <dbReference type="ARBA" id="ARBA00004123"/>
    </source>
</evidence>
<evidence type="ECO:0000256" key="3">
    <source>
        <dbReference type="ARBA" id="ARBA00023015"/>
    </source>
</evidence>
<feature type="region of interest" description="Disordered" evidence="7">
    <location>
        <begin position="313"/>
        <end position="372"/>
    </location>
</feature>
<keyword evidence="5" id="KW-0804">Transcription</keyword>
<dbReference type="Proteomes" id="UP001321473">
    <property type="component" value="Unassembled WGS sequence"/>
</dbReference>
<feature type="region of interest" description="Disordered" evidence="7">
    <location>
        <begin position="80"/>
        <end position="104"/>
    </location>
</feature>
<evidence type="ECO:0000256" key="6">
    <source>
        <dbReference type="ARBA" id="ARBA00023242"/>
    </source>
</evidence>
<feature type="domain" description="PAS" evidence="8">
    <location>
        <begin position="10"/>
        <end position="80"/>
    </location>
</feature>
<dbReference type="PANTHER" id="PTHR23043:SF26">
    <property type="entry name" value="PROTEIN TRACHEALESS"/>
    <property type="match status" value="1"/>
</dbReference>
<keyword evidence="10" id="KW-1185">Reference proteome</keyword>
<dbReference type="AlphaFoldDB" id="A0AAQ4DRI9"/>
<evidence type="ECO:0000313" key="9">
    <source>
        <dbReference type="EMBL" id="KAK8765079.1"/>
    </source>
</evidence>
<dbReference type="GO" id="GO:0000981">
    <property type="term" value="F:DNA-binding transcription factor activity, RNA polymerase II-specific"/>
    <property type="evidence" value="ECO:0007669"/>
    <property type="project" value="TreeGrafter"/>
</dbReference>
<dbReference type="Gene3D" id="3.30.450.20">
    <property type="entry name" value="PAS domain"/>
    <property type="match status" value="2"/>
</dbReference>
<dbReference type="PANTHER" id="PTHR23043">
    <property type="entry name" value="HYPOXIA-INDUCIBLE FACTOR 1 ALPHA"/>
    <property type="match status" value="1"/>
</dbReference>
<feature type="region of interest" description="Disordered" evidence="7">
    <location>
        <begin position="391"/>
        <end position="530"/>
    </location>
</feature>
<dbReference type="Pfam" id="PF00989">
    <property type="entry name" value="PAS"/>
    <property type="match status" value="1"/>
</dbReference>
<dbReference type="CDD" id="cd00130">
    <property type="entry name" value="PAS"/>
    <property type="match status" value="2"/>
</dbReference>
<feature type="compositionally biased region" description="Pro residues" evidence="7">
    <location>
        <begin position="452"/>
        <end position="463"/>
    </location>
</feature>
<dbReference type="SMART" id="SM00086">
    <property type="entry name" value="PAC"/>
    <property type="match status" value="1"/>
</dbReference>
<dbReference type="InterPro" id="IPR013655">
    <property type="entry name" value="PAS_fold_3"/>
</dbReference>
<keyword evidence="2" id="KW-0677">Repeat</keyword>
<sequence length="739" mass="78116">MPNFAVDIFEQHQGTHILQSLDGFTFALGADGRFLYISETVSIYLGLSQVEMTGSSVFDYVHHQDHAELAEQLGINLSQSVSSPSGGSGGSDDGSSTPNSLDRPAPVMTLSSSAAYKGLERSFCVRMKSTLTKRGCHFKSSGYRVVLVLCHLRPQYSFSPGRSKQPPQILGMVAMAIALPPPSVNEVRLECDMFVTRLGFDFRIAHCEPRVADLLDYSPEDLAGRNLYSLVHGQDVQKLRKCHVDLMNKGQVMSGYYRLINKNGGYTWMQTCATVICNNKNSEEQSIICVNYVLSGVEYEHCVMDCSQLRGIGDIKPDDPSNSERGSTPDNEPREERSPGRAAEPSPKNHEPAPSSALGGSQDVPSAADQQQQHLTQLGAVGKLDSLRNAKEGAEHPSASASPARYEVTAAAAPSSTKGSRKRSSDDASQHGSSRASPKCSRPGSRASSLQPPSPARSLPPAPDGFGRASEPSSLVVVDDPASSSAGGRSSAGAVSSVPGGTGDDSCDGPCDGLSRPWKAGGGGQVSTGEGLTVRELEDAMKKHLPEVRSARSAAIQWIGGPQSGVAGASATGASPHGGPLPASTLLRQLYVNRESVIRSGSHVSAAASRPTYYGDVPTPPDGPWTTPDAFVLPPYAGYVEPPPPFSAVTPPSSVSPRDNKLGLTESPAFSEAAAVAAAAAMPHMRHYVSAAELPLKPQVLVHPGSLDYATPQEQQLYAGGFHLYGKPNGAWYSQQPNT</sequence>
<dbReference type="EMBL" id="JARKHS020027741">
    <property type="protein sequence ID" value="KAK8765079.1"/>
    <property type="molecule type" value="Genomic_DNA"/>
</dbReference>
<evidence type="ECO:0000313" key="10">
    <source>
        <dbReference type="Proteomes" id="UP001321473"/>
    </source>
</evidence>
<protein>
    <recommendedName>
        <fullName evidence="8">PAS domain-containing protein</fullName>
    </recommendedName>
</protein>
<keyword evidence="4" id="KW-0238">DNA-binding</keyword>
<evidence type="ECO:0000256" key="2">
    <source>
        <dbReference type="ARBA" id="ARBA00022737"/>
    </source>
</evidence>